<gene>
    <name evidence="2" type="ORF">H8L32_01255</name>
</gene>
<dbReference type="PANTHER" id="PTHR43451:SF1">
    <property type="entry name" value="ACETYLTRANSFERASE"/>
    <property type="match status" value="1"/>
</dbReference>
<protein>
    <submittedName>
        <fullName evidence="2">GNAT family N-acetyltransferase</fullName>
    </submittedName>
</protein>
<dbReference type="CDD" id="cd04301">
    <property type="entry name" value="NAT_SF"/>
    <property type="match status" value="1"/>
</dbReference>
<dbReference type="PROSITE" id="PS51186">
    <property type="entry name" value="GNAT"/>
    <property type="match status" value="1"/>
</dbReference>
<dbReference type="SUPFAM" id="SSF55729">
    <property type="entry name" value="Acyl-CoA N-acyltransferases (Nat)"/>
    <property type="match status" value="1"/>
</dbReference>
<evidence type="ECO:0000259" key="1">
    <source>
        <dbReference type="PROSITE" id="PS51186"/>
    </source>
</evidence>
<dbReference type="InterPro" id="IPR000182">
    <property type="entry name" value="GNAT_dom"/>
</dbReference>
<dbReference type="PANTHER" id="PTHR43451">
    <property type="entry name" value="ACETYLTRANSFERASE (GNAT) FAMILY PROTEIN"/>
    <property type="match status" value="1"/>
</dbReference>
<accession>A0ABR6ZJN0</accession>
<organism evidence="2 3">
    <name type="scientific">Undibacterium hunanense</name>
    <dbReference type="NCBI Taxonomy" id="2762292"/>
    <lineage>
        <taxon>Bacteria</taxon>
        <taxon>Pseudomonadati</taxon>
        <taxon>Pseudomonadota</taxon>
        <taxon>Betaproteobacteria</taxon>
        <taxon>Burkholderiales</taxon>
        <taxon>Oxalobacteraceae</taxon>
        <taxon>Undibacterium</taxon>
    </lineage>
</organism>
<dbReference type="RefSeq" id="WP_186945341.1">
    <property type="nucleotide sequence ID" value="NZ_JACOGF010000001.1"/>
</dbReference>
<sequence length="174" mass="19117">MTDKDTPTSQNKQPGNGISTDLHFRAGLITDAQAISDLIMQFAKDFSINPDGSGADLFHQSVSATAEQSYLADSRYQFILATQGETLAGFIAMRDLSHLFHLFVYPAFQGQGLATVLWQRARQYAVSQGHKAGFTVNSSLNAIPVYERFGFRATGQVVETHGIAFLPMQLQLNK</sequence>
<dbReference type="InterPro" id="IPR052564">
    <property type="entry name" value="N-acetyltrans/Recomb-assoc"/>
</dbReference>
<name>A0ABR6ZJN0_9BURK</name>
<evidence type="ECO:0000313" key="2">
    <source>
        <dbReference type="EMBL" id="MBC3916100.1"/>
    </source>
</evidence>
<proteinExistence type="predicted"/>
<comment type="caution">
    <text evidence="2">The sequence shown here is derived from an EMBL/GenBank/DDBJ whole genome shotgun (WGS) entry which is preliminary data.</text>
</comment>
<dbReference type="InterPro" id="IPR016181">
    <property type="entry name" value="Acyl_CoA_acyltransferase"/>
</dbReference>
<reference evidence="2 3" key="1">
    <citation type="submission" date="2020-08" db="EMBL/GenBank/DDBJ databases">
        <title>Novel species isolated from subtropical streams in China.</title>
        <authorList>
            <person name="Lu H."/>
        </authorList>
    </citation>
    <scope>NUCLEOTIDE SEQUENCE [LARGE SCALE GENOMIC DNA]</scope>
    <source>
        <strain evidence="2 3">CY18W</strain>
    </source>
</reference>
<dbReference type="Pfam" id="PF13673">
    <property type="entry name" value="Acetyltransf_10"/>
    <property type="match status" value="1"/>
</dbReference>
<dbReference type="Gene3D" id="3.40.630.30">
    <property type="match status" value="1"/>
</dbReference>
<evidence type="ECO:0000313" key="3">
    <source>
        <dbReference type="Proteomes" id="UP000650424"/>
    </source>
</evidence>
<dbReference type="EMBL" id="JACOGF010000001">
    <property type="protein sequence ID" value="MBC3916100.1"/>
    <property type="molecule type" value="Genomic_DNA"/>
</dbReference>
<dbReference type="Proteomes" id="UP000650424">
    <property type="component" value="Unassembled WGS sequence"/>
</dbReference>
<keyword evidence="3" id="KW-1185">Reference proteome</keyword>
<feature type="domain" description="N-acetyltransferase" evidence="1">
    <location>
        <begin position="22"/>
        <end position="173"/>
    </location>
</feature>